<dbReference type="Proteomes" id="UP000799755">
    <property type="component" value="Unassembled WGS sequence"/>
</dbReference>
<gene>
    <name evidence="1" type="ORF">BDR25DRAFT_358104</name>
</gene>
<comment type="caution">
    <text evidence="1">The sequence shown here is derived from an EMBL/GenBank/DDBJ whole genome shotgun (WGS) entry which is preliminary data.</text>
</comment>
<keyword evidence="2" id="KW-1185">Reference proteome</keyword>
<name>A0ACB6QNH0_9PLEO</name>
<dbReference type="EMBL" id="MU003518">
    <property type="protein sequence ID" value="KAF2467832.1"/>
    <property type="molecule type" value="Genomic_DNA"/>
</dbReference>
<sequence length="1307" mass="146212">MCQPMTMLELPFGDELVTTYFNLNSSFASPNNLRNFRTNRADTRPYFHTSPTSFHGYLGGLKGVRPLLHLCPLKLSVSTHVVMAKGWDCHLQTELIFTGVTLPTSKPRSVYHDRNIDVVVVAALWLNQPMHLASCCRFRGISTQASRSTGTFAFHHRENVMDRVVFSPPSPLPIPRGLTSPGTVDPGVDAWAEALSGVGPLILLVGERNTKQLLRDMRGAHSILSLAFAPLGLLSVLTSMIRLCGAHALRSFLGYQHEARTAAAMEVTRVNCGSVHAEMVDGSIVRSTVPNPPSQALAVVSLSGCSEIAVVECMEQIRHCETFQSRLQMKGAPQGAADINWCFRISSQVGNEESAQAIMSIISEVLDVGDGCCQLHRNSQPLVQAKSSSRPMPSRHGSSGWSFYSSLTGSTLLSRQSSSAKKLDESPPFTLPRPLNVSFLSTFTGISEFSAGPPTPKFWSFFIACMSLISMLAVQILSFWNKGWTSAAPVMVIAGYIGLFAGVSAAAWLIYDSQDSANLAVRAYRRGAEWKTGVIVAIKKPDSMDTSGTPLQRNKSKAMNFEAVWLKSPSRQRLVLSWIVTLFLTLSFVCHYLGLRSSKWWLAIAELLICLTAAFARTMIKSEPSRDKFKQDGEVFVDKRCYSTGVLDSGRPMRIEKESRSGNLLDLRMYSLQRTECTPAKSELIAWQAAKLLTEKPDIASYVLQLTDMSVTICKGDVPTERKVIIAFSGGVLTEEGLAFPNAQMCLAFPTQVSDLAAPTPLLVRGLMRQPEWSIDHQHLAKKNLPWLGGMYITTMDSMLSWWILSEDRNDMSDQHSNLHGSMLLVSLAFFVAVLKDYGTDVELVKGIEKSNKGSSKEEHDIASHLVSFLVAFVIYDAVDIRKTEHDISPCVDQEQPKKNDMQTFRKKFIRLIEVNRKFLSIRIQLRAMFGEMPCKLSLNTIKRVSSSSTAHYHEFTYREPSQTPSIWHGCWILNSFGLIYSAFARVDGKVILRRHEELDCTSRWCSWESSATANRNISREAFITITAASEKNAIADDKSEHAGLSLVIICSPRPVWTSWTFQEGYLPGRSLIFTQEQVFWVCDGAFFCENSHLELPYVYEKGQFDTPLRAELIDGPLAQITTNRHTFRKMYQGAVSQYTRRHLTCPEDIHDALQAVLEAFERIFGEKLHWGHPRSRFGLSLFWSGQITMTNTLYRYTAKTIKSTYRAEIRPHDILFIHPNFDSETCEIMCSERQSDPIRIMPIVGSNRFDFNESSKKWSYPGHLARELQGPCFFGRCPEASTRPGFTSSIVEIPTSSKTEEVNIIK</sequence>
<organism evidence="1 2">
    <name type="scientific">Lindgomyces ingoldianus</name>
    <dbReference type="NCBI Taxonomy" id="673940"/>
    <lineage>
        <taxon>Eukaryota</taxon>
        <taxon>Fungi</taxon>
        <taxon>Dikarya</taxon>
        <taxon>Ascomycota</taxon>
        <taxon>Pezizomycotina</taxon>
        <taxon>Dothideomycetes</taxon>
        <taxon>Pleosporomycetidae</taxon>
        <taxon>Pleosporales</taxon>
        <taxon>Lindgomycetaceae</taxon>
        <taxon>Lindgomyces</taxon>
    </lineage>
</organism>
<evidence type="ECO:0000313" key="1">
    <source>
        <dbReference type="EMBL" id="KAF2467832.1"/>
    </source>
</evidence>
<evidence type="ECO:0000313" key="2">
    <source>
        <dbReference type="Proteomes" id="UP000799755"/>
    </source>
</evidence>
<reference evidence="1" key="1">
    <citation type="journal article" date="2020" name="Stud. Mycol.">
        <title>101 Dothideomycetes genomes: a test case for predicting lifestyles and emergence of pathogens.</title>
        <authorList>
            <person name="Haridas S."/>
            <person name="Albert R."/>
            <person name="Binder M."/>
            <person name="Bloem J."/>
            <person name="Labutti K."/>
            <person name="Salamov A."/>
            <person name="Andreopoulos B."/>
            <person name="Baker S."/>
            <person name="Barry K."/>
            <person name="Bills G."/>
            <person name="Bluhm B."/>
            <person name="Cannon C."/>
            <person name="Castanera R."/>
            <person name="Culley D."/>
            <person name="Daum C."/>
            <person name="Ezra D."/>
            <person name="Gonzalez J."/>
            <person name="Henrissat B."/>
            <person name="Kuo A."/>
            <person name="Liang C."/>
            <person name="Lipzen A."/>
            <person name="Lutzoni F."/>
            <person name="Magnuson J."/>
            <person name="Mondo S."/>
            <person name="Nolan M."/>
            <person name="Ohm R."/>
            <person name="Pangilinan J."/>
            <person name="Park H.-J."/>
            <person name="Ramirez L."/>
            <person name="Alfaro M."/>
            <person name="Sun H."/>
            <person name="Tritt A."/>
            <person name="Yoshinaga Y."/>
            <person name="Zwiers L.-H."/>
            <person name="Turgeon B."/>
            <person name="Goodwin S."/>
            <person name="Spatafora J."/>
            <person name="Crous P."/>
            <person name="Grigoriev I."/>
        </authorList>
    </citation>
    <scope>NUCLEOTIDE SEQUENCE</scope>
    <source>
        <strain evidence="1">ATCC 200398</strain>
    </source>
</reference>
<protein>
    <submittedName>
        <fullName evidence="1">Uncharacterized protein</fullName>
    </submittedName>
</protein>
<accession>A0ACB6QNH0</accession>
<proteinExistence type="predicted"/>